<proteinExistence type="predicted"/>
<dbReference type="Proteomes" id="UP001451303">
    <property type="component" value="Unassembled WGS sequence"/>
</dbReference>
<sequence length="209" mass="23338">MSLNRWATQKALRQSISRTPAQKDRDVSATKAKRYDNLYHPEATIPLTISLLISSWSSVSAPTPEKLGGLVIAKAVAYADTGRELYPVMFEAISVVSSSELLSRMLPLLLLPSCSPPRREMSNLCFGTVVSKLLADITLRNSYLKAAWKEFATLVTKLSPKIHVFCFYDEQPINLAEMVYLLEFANLVFPQGSKILSPKSQQRLRATMN</sequence>
<dbReference type="EMBL" id="JAVLET010000001">
    <property type="protein sequence ID" value="KAL0475374.1"/>
    <property type="molecule type" value="Genomic_DNA"/>
</dbReference>
<keyword evidence="2" id="KW-1185">Reference proteome</keyword>
<protein>
    <submittedName>
        <fullName evidence="1">Uncharacterized protein</fullName>
    </submittedName>
</protein>
<reference evidence="1 2" key="1">
    <citation type="submission" date="2023-09" db="EMBL/GenBank/DDBJ databases">
        <title>Multi-omics analysis of a traditional fermented food reveals byproduct-associated fungal strains for waste-to-food upcycling.</title>
        <authorList>
            <consortium name="Lawrence Berkeley National Laboratory"/>
            <person name="Rekdal V.M."/>
            <person name="Villalobos-Escobedo J.M."/>
            <person name="Rodriguez-Valeron N."/>
            <person name="Garcia M.O."/>
            <person name="Vasquez D.P."/>
            <person name="Damayanti I."/>
            <person name="Sorensen P.M."/>
            <person name="Baidoo E.E."/>
            <person name="De Carvalho A.C."/>
            <person name="Riley R."/>
            <person name="Lipzen A."/>
            <person name="He G."/>
            <person name="Yan M."/>
            <person name="Haridas S."/>
            <person name="Daum C."/>
            <person name="Yoshinaga Y."/>
            <person name="Ng V."/>
            <person name="Grigoriev I.V."/>
            <person name="Munk R."/>
            <person name="Nuraida L."/>
            <person name="Wijaya C.H."/>
            <person name="Morales P.-C."/>
            <person name="Keasling J.D."/>
        </authorList>
    </citation>
    <scope>NUCLEOTIDE SEQUENCE [LARGE SCALE GENOMIC DNA]</scope>
    <source>
        <strain evidence="1 2">FGSC 2613</strain>
    </source>
</reference>
<accession>A0ABR3DRT2</accession>
<organism evidence="1 2">
    <name type="scientific">Neurospora intermedia</name>
    <dbReference type="NCBI Taxonomy" id="5142"/>
    <lineage>
        <taxon>Eukaryota</taxon>
        <taxon>Fungi</taxon>
        <taxon>Dikarya</taxon>
        <taxon>Ascomycota</taxon>
        <taxon>Pezizomycotina</taxon>
        <taxon>Sordariomycetes</taxon>
        <taxon>Sordariomycetidae</taxon>
        <taxon>Sordariales</taxon>
        <taxon>Sordariaceae</taxon>
        <taxon>Neurospora</taxon>
    </lineage>
</organism>
<name>A0ABR3DRT2_NEUIN</name>
<evidence type="ECO:0000313" key="2">
    <source>
        <dbReference type="Proteomes" id="UP001451303"/>
    </source>
</evidence>
<gene>
    <name evidence="1" type="ORF">QR685DRAFT_540721</name>
</gene>
<comment type="caution">
    <text evidence="1">The sequence shown here is derived from an EMBL/GenBank/DDBJ whole genome shotgun (WGS) entry which is preliminary data.</text>
</comment>
<evidence type="ECO:0000313" key="1">
    <source>
        <dbReference type="EMBL" id="KAL0475374.1"/>
    </source>
</evidence>